<proteinExistence type="inferred from homology"/>
<accession>A0ABT9NL22</accession>
<dbReference type="SMART" id="SM00304">
    <property type="entry name" value="HAMP"/>
    <property type="match status" value="1"/>
</dbReference>
<dbReference type="SUPFAM" id="SSF158472">
    <property type="entry name" value="HAMP domain-like"/>
    <property type="match status" value="1"/>
</dbReference>
<feature type="transmembrane region" description="Helical" evidence="7">
    <location>
        <begin position="206"/>
        <end position="229"/>
    </location>
</feature>
<reference evidence="10 11" key="1">
    <citation type="submission" date="2023-07" db="EMBL/GenBank/DDBJ databases">
        <title>Sequencing the genomes of 1000 actinobacteria strains.</title>
        <authorList>
            <person name="Klenk H.-P."/>
        </authorList>
    </citation>
    <scope>NUCLEOTIDE SEQUENCE [LARGE SCALE GENOMIC DNA]</scope>
    <source>
        <strain evidence="10 11">GD13</strain>
    </source>
</reference>
<evidence type="ECO:0000256" key="7">
    <source>
        <dbReference type="SAM" id="Phobius"/>
    </source>
</evidence>
<evidence type="ECO:0000313" key="11">
    <source>
        <dbReference type="Proteomes" id="UP001240447"/>
    </source>
</evidence>
<evidence type="ECO:0000256" key="2">
    <source>
        <dbReference type="ARBA" id="ARBA00005381"/>
    </source>
</evidence>
<dbReference type="SMART" id="SM00044">
    <property type="entry name" value="CYCc"/>
    <property type="match status" value="1"/>
</dbReference>
<dbReference type="InterPro" id="IPR001054">
    <property type="entry name" value="A/G_cyclase"/>
</dbReference>
<dbReference type="GO" id="GO:0004016">
    <property type="term" value="F:adenylate cyclase activity"/>
    <property type="evidence" value="ECO:0007669"/>
    <property type="project" value="UniProtKB-EC"/>
</dbReference>
<protein>
    <submittedName>
        <fullName evidence="10">Adenylate cyclase</fullName>
        <ecNumber evidence="10">4.6.1.1</ecNumber>
    </submittedName>
</protein>
<dbReference type="SUPFAM" id="SSF55073">
    <property type="entry name" value="Nucleotide cyclase"/>
    <property type="match status" value="1"/>
</dbReference>
<evidence type="ECO:0000259" key="8">
    <source>
        <dbReference type="PROSITE" id="PS50125"/>
    </source>
</evidence>
<feature type="domain" description="HAMP" evidence="9">
    <location>
        <begin position="262"/>
        <end position="314"/>
    </location>
</feature>
<evidence type="ECO:0000256" key="4">
    <source>
        <dbReference type="ARBA" id="ARBA00022692"/>
    </source>
</evidence>
<sequence length="520" mass="55093">MTSIRRTLRRHNRAAAFGARILGSPDQSAKVLRIRVQLLLTVLLITTHVIGAGLVVIITGFVVPTPAANKATVLSLAIGVPVYVGLAVLIGAVVFGALALRATAWIIEDRSPTEEERRKTLLIPRRLTAGQGLLWAGGWVVFTTLALVYQPDRTISTAITLAISGVVVCAIGYLFSEFALRPVAARALEGKAVRRLRGAGVGGRMVLFWLLGTAAPVIGLFLAGLLAIVQDDYTLTRLAVVVLVVAAVVLVFGLFVTVLNARAVVAPVMSVRRALQRVEEGDLDVTVPVYDGTELGLLQAGFNRMVEGLREREHLRDMFGRHVGREVAEAAAAAEVELGGESRVASVLFVDLAGSTGFTQRRTPTEVVAMLNRFFGVVVDEVDARGGFVNKFIGDAVLAIFGAPVERPGHAASALATARAIAVRLAEEVPEIGVGIGVATGEVVAGNVGHQERFEYTVVGDAVNSAARLTDLAKKVDGCVLAAWTSVEQAGEEEAAHWVRGEPVTLRGRSEPTVVATVRP</sequence>
<dbReference type="PROSITE" id="PS50125">
    <property type="entry name" value="GUANYLATE_CYCLASE_2"/>
    <property type="match status" value="1"/>
</dbReference>
<dbReference type="CDD" id="cd07302">
    <property type="entry name" value="CHD"/>
    <property type="match status" value="1"/>
</dbReference>
<keyword evidence="6 7" id="KW-0472">Membrane</keyword>
<keyword evidence="10" id="KW-0456">Lyase</keyword>
<feature type="transmembrane region" description="Helical" evidence="7">
    <location>
        <begin position="83"/>
        <end position="107"/>
    </location>
</feature>
<feature type="transmembrane region" description="Helical" evidence="7">
    <location>
        <begin position="38"/>
        <end position="63"/>
    </location>
</feature>
<dbReference type="Proteomes" id="UP001240447">
    <property type="component" value="Unassembled WGS sequence"/>
</dbReference>
<dbReference type="EMBL" id="JAUSQM010000001">
    <property type="protein sequence ID" value="MDP9821113.1"/>
    <property type="molecule type" value="Genomic_DNA"/>
</dbReference>
<dbReference type="InterPro" id="IPR029787">
    <property type="entry name" value="Nucleotide_cyclase"/>
</dbReference>
<dbReference type="PANTHER" id="PTHR43081">
    <property type="entry name" value="ADENYLATE CYCLASE, TERMINAL-DIFFERENTIATION SPECIFIC-RELATED"/>
    <property type="match status" value="1"/>
</dbReference>
<dbReference type="Gene3D" id="6.10.340.10">
    <property type="match status" value="1"/>
</dbReference>
<evidence type="ECO:0000259" key="9">
    <source>
        <dbReference type="PROSITE" id="PS50885"/>
    </source>
</evidence>
<dbReference type="Pfam" id="PF00211">
    <property type="entry name" value="Guanylate_cyc"/>
    <property type="match status" value="1"/>
</dbReference>
<feature type="domain" description="Guanylate cyclase" evidence="8">
    <location>
        <begin position="346"/>
        <end position="470"/>
    </location>
</feature>
<feature type="transmembrane region" description="Helical" evidence="7">
    <location>
        <begin position="235"/>
        <end position="259"/>
    </location>
</feature>
<keyword evidence="3" id="KW-1003">Cell membrane</keyword>
<dbReference type="RefSeq" id="WP_306824850.1">
    <property type="nucleotide sequence ID" value="NZ_JAUSQM010000001.1"/>
</dbReference>
<dbReference type="EC" id="4.6.1.1" evidence="10"/>
<evidence type="ECO:0000256" key="5">
    <source>
        <dbReference type="ARBA" id="ARBA00022989"/>
    </source>
</evidence>
<dbReference type="PROSITE" id="PS50885">
    <property type="entry name" value="HAMP"/>
    <property type="match status" value="1"/>
</dbReference>
<comment type="similarity">
    <text evidence="2">Belongs to the adenylyl cyclase class-3 family.</text>
</comment>
<dbReference type="InterPro" id="IPR050697">
    <property type="entry name" value="Adenylyl/Guanylyl_Cyclase_3/4"/>
</dbReference>
<organism evidence="10 11">
    <name type="scientific">Nocardioides massiliensis</name>
    <dbReference type="NCBI Taxonomy" id="1325935"/>
    <lineage>
        <taxon>Bacteria</taxon>
        <taxon>Bacillati</taxon>
        <taxon>Actinomycetota</taxon>
        <taxon>Actinomycetes</taxon>
        <taxon>Propionibacteriales</taxon>
        <taxon>Nocardioidaceae</taxon>
        <taxon>Nocardioides</taxon>
    </lineage>
</organism>
<evidence type="ECO:0000256" key="1">
    <source>
        <dbReference type="ARBA" id="ARBA00004651"/>
    </source>
</evidence>
<name>A0ABT9NL22_9ACTN</name>
<gene>
    <name evidence="10" type="ORF">J2S59_000922</name>
</gene>
<evidence type="ECO:0000256" key="3">
    <source>
        <dbReference type="ARBA" id="ARBA00022475"/>
    </source>
</evidence>
<comment type="caution">
    <text evidence="10">The sequence shown here is derived from an EMBL/GenBank/DDBJ whole genome shotgun (WGS) entry which is preliminary data.</text>
</comment>
<dbReference type="Gene3D" id="3.30.70.1230">
    <property type="entry name" value="Nucleotide cyclase"/>
    <property type="match status" value="1"/>
</dbReference>
<dbReference type="Pfam" id="PF00672">
    <property type="entry name" value="HAMP"/>
    <property type="match status" value="1"/>
</dbReference>
<keyword evidence="11" id="KW-1185">Reference proteome</keyword>
<keyword evidence="5 7" id="KW-1133">Transmembrane helix</keyword>
<evidence type="ECO:0000313" key="10">
    <source>
        <dbReference type="EMBL" id="MDP9821113.1"/>
    </source>
</evidence>
<dbReference type="InterPro" id="IPR003660">
    <property type="entry name" value="HAMP_dom"/>
</dbReference>
<feature type="transmembrane region" description="Helical" evidence="7">
    <location>
        <begin position="155"/>
        <end position="176"/>
    </location>
</feature>
<keyword evidence="4 7" id="KW-0812">Transmembrane</keyword>
<comment type="subcellular location">
    <subcellularLocation>
        <location evidence="1">Cell membrane</location>
        <topology evidence="1">Multi-pass membrane protein</topology>
    </subcellularLocation>
</comment>
<dbReference type="PANTHER" id="PTHR43081:SF17">
    <property type="entry name" value="BLL5647 PROTEIN"/>
    <property type="match status" value="1"/>
</dbReference>
<feature type="transmembrane region" description="Helical" evidence="7">
    <location>
        <begin position="127"/>
        <end position="149"/>
    </location>
</feature>
<dbReference type="CDD" id="cd06225">
    <property type="entry name" value="HAMP"/>
    <property type="match status" value="1"/>
</dbReference>
<evidence type="ECO:0000256" key="6">
    <source>
        <dbReference type="ARBA" id="ARBA00023136"/>
    </source>
</evidence>